<dbReference type="Pfam" id="PF09954">
    <property type="entry name" value="DUF2188"/>
    <property type="match status" value="1"/>
</dbReference>
<sequence length="77" mass="8478">MPRKTHHVVPNSESGWDVKKGGGQKSIKHFDKKQDAVDYGRGVSKNQKSEFIIHKKNGAIQNADSHGGDPCPPKDTK</sequence>
<reference evidence="2 5" key="2">
    <citation type="submission" date="2019-02" db="EMBL/GenBank/DDBJ databases">
        <title>Complete genome sequence of Desulfobacter hydrogenophilus AcRS1.</title>
        <authorList>
            <person name="Marietou A."/>
            <person name="Lund M.B."/>
            <person name="Marshall I.P.G."/>
            <person name="Schreiber L."/>
            <person name="Jorgensen B."/>
        </authorList>
    </citation>
    <scope>NUCLEOTIDE SEQUENCE [LARGE SCALE GENOMIC DNA]</scope>
    <source>
        <strain evidence="2 5">AcRS1</strain>
    </source>
</reference>
<keyword evidence="5" id="KW-1185">Reference proteome</keyword>
<dbReference type="Proteomes" id="UP000248798">
    <property type="component" value="Unassembled WGS sequence"/>
</dbReference>
<reference evidence="3 4" key="1">
    <citation type="submission" date="2018-06" db="EMBL/GenBank/DDBJ databases">
        <title>Complete Genome Sequence of Desulfobacter hydrogenophilus (DSM3380).</title>
        <authorList>
            <person name="Marietou A."/>
            <person name="Schreiber L."/>
            <person name="Marshall I."/>
            <person name="Jorgensen B."/>
        </authorList>
    </citation>
    <scope>NUCLEOTIDE SEQUENCE [LARGE SCALE GENOMIC DNA]</scope>
    <source>
        <strain evidence="3 4">DSM 3380</strain>
    </source>
</reference>
<name>A0A328FDL5_9BACT</name>
<accession>A0A328FDL5</accession>
<organism evidence="3 4">
    <name type="scientific">Desulfobacter hydrogenophilus</name>
    <dbReference type="NCBI Taxonomy" id="2291"/>
    <lineage>
        <taxon>Bacteria</taxon>
        <taxon>Pseudomonadati</taxon>
        <taxon>Thermodesulfobacteriota</taxon>
        <taxon>Desulfobacteria</taxon>
        <taxon>Desulfobacterales</taxon>
        <taxon>Desulfobacteraceae</taxon>
        <taxon>Desulfobacter</taxon>
    </lineage>
</organism>
<feature type="region of interest" description="Disordered" evidence="1">
    <location>
        <begin position="56"/>
        <end position="77"/>
    </location>
</feature>
<dbReference type="InterPro" id="IPR018691">
    <property type="entry name" value="DUF2188"/>
</dbReference>
<evidence type="ECO:0000313" key="4">
    <source>
        <dbReference type="Proteomes" id="UP000248798"/>
    </source>
</evidence>
<protein>
    <submittedName>
        <fullName evidence="3">DUF2188 domain-containing protein</fullName>
    </submittedName>
</protein>
<evidence type="ECO:0000313" key="3">
    <source>
        <dbReference type="EMBL" id="RAM01117.1"/>
    </source>
</evidence>
<dbReference type="AlphaFoldDB" id="A0A328FDL5"/>
<proteinExistence type="predicted"/>
<evidence type="ECO:0000256" key="1">
    <source>
        <dbReference type="SAM" id="MobiDB-lite"/>
    </source>
</evidence>
<dbReference type="Proteomes" id="UP000293902">
    <property type="component" value="Chromosome"/>
</dbReference>
<gene>
    <name evidence="3" type="ORF">DO021_15635</name>
    <name evidence="2" type="ORF">EYB58_11760</name>
</gene>
<dbReference type="EMBL" id="QLNI01000032">
    <property type="protein sequence ID" value="RAM01117.1"/>
    <property type="molecule type" value="Genomic_DNA"/>
</dbReference>
<dbReference type="EMBL" id="CP036313">
    <property type="protein sequence ID" value="QBH13541.1"/>
    <property type="molecule type" value="Genomic_DNA"/>
</dbReference>
<evidence type="ECO:0000313" key="2">
    <source>
        <dbReference type="EMBL" id="QBH13541.1"/>
    </source>
</evidence>
<dbReference type="OrthoDB" id="8858565at2"/>
<evidence type="ECO:0000313" key="5">
    <source>
        <dbReference type="Proteomes" id="UP000293902"/>
    </source>
</evidence>
<feature type="region of interest" description="Disordered" evidence="1">
    <location>
        <begin position="1"/>
        <end position="26"/>
    </location>
</feature>
<dbReference type="RefSeq" id="WP_111958349.1">
    <property type="nucleotide sequence ID" value="NZ_CP036313.1"/>
</dbReference>